<name>A0A8T2JBD8_9PIPI</name>
<sequence length="87" mass="10296">MYKILEIVRHHMGGLGKGIIFALPVRKLYNTALWYIRHHRLQRIFPPTFKSIQHEFDFNKVTIFNSLFLKGEGPKQINLQTLQNFSV</sequence>
<proteinExistence type="predicted"/>
<protein>
    <submittedName>
        <fullName evidence="1">Uncharacterized protein</fullName>
    </submittedName>
</protein>
<evidence type="ECO:0000313" key="1">
    <source>
        <dbReference type="EMBL" id="KAG8440798.1"/>
    </source>
</evidence>
<dbReference type="EMBL" id="JAACNH010000006">
    <property type="protein sequence ID" value="KAG8440798.1"/>
    <property type="molecule type" value="Genomic_DNA"/>
</dbReference>
<reference evidence="1" key="1">
    <citation type="thesis" date="2020" institute="ProQuest LLC" country="789 East Eisenhower Parkway, Ann Arbor, MI, USA">
        <title>Comparative Genomics and Chromosome Evolution.</title>
        <authorList>
            <person name="Mudd A.B."/>
        </authorList>
    </citation>
    <scope>NUCLEOTIDE SEQUENCE</scope>
    <source>
        <strain evidence="1">Female2</strain>
        <tissue evidence="1">Blood</tissue>
    </source>
</reference>
<evidence type="ECO:0000313" key="2">
    <source>
        <dbReference type="Proteomes" id="UP000812440"/>
    </source>
</evidence>
<gene>
    <name evidence="1" type="ORF">GDO86_006509</name>
</gene>
<keyword evidence="2" id="KW-1185">Reference proteome</keyword>
<dbReference type="Proteomes" id="UP000812440">
    <property type="component" value="Chromosome 3"/>
</dbReference>
<accession>A0A8T2JBD8</accession>
<organism evidence="1 2">
    <name type="scientific">Hymenochirus boettgeri</name>
    <name type="common">Congo dwarf clawed frog</name>
    <dbReference type="NCBI Taxonomy" id="247094"/>
    <lineage>
        <taxon>Eukaryota</taxon>
        <taxon>Metazoa</taxon>
        <taxon>Chordata</taxon>
        <taxon>Craniata</taxon>
        <taxon>Vertebrata</taxon>
        <taxon>Euteleostomi</taxon>
        <taxon>Amphibia</taxon>
        <taxon>Batrachia</taxon>
        <taxon>Anura</taxon>
        <taxon>Pipoidea</taxon>
        <taxon>Pipidae</taxon>
        <taxon>Pipinae</taxon>
        <taxon>Hymenochirus</taxon>
    </lineage>
</organism>
<dbReference type="AlphaFoldDB" id="A0A8T2JBD8"/>
<comment type="caution">
    <text evidence="1">The sequence shown here is derived from an EMBL/GenBank/DDBJ whole genome shotgun (WGS) entry which is preliminary data.</text>
</comment>